<protein>
    <recommendedName>
        <fullName evidence="11">Protein kinase domain-containing protein</fullName>
    </recommendedName>
</protein>
<evidence type="ECO:0000256" key="5">
    <source>
        <dbReference type="ARBA" id="ARBA00022840"/>
    </source>
</evidence>
<feature type="compositionally biased region" description="Basic and acidic residues" evidence="10">
    <location>
        <begin position="27"/>
        <end position="54"/>
    </location>
</feature>
<evidence type="ECO:0000256" key="6">
    <source>
        <dbReference type="ARBA" id="ARBA00047899"/>
    </source>
</evidence>
<dbReference type="Gene3D" id="3.30.200.20">
    <property type="entry name" value="Phosphorylase Kinase, domain 1"/>
    <property type="match status" value="1"/>
</dbReference>
<dbReference type="PROSITE" id="PS00108">
    <property type="entry name" value="PROTEIN_KINASE_ST"/>
    <property type="match status" value="1"/>
</dbReference>
<dbReference type="Pfam" id="PF07714">
    <property type="entry name" value="PK_Tyr_Ser-Thr"/>
    <property type="match status" value="1"/>
</dbReference>
<feature type="domain" description="Protein kinase" evidence="11">
    <location>
        <begin position="186"/>
        <end position="443"/>
    </location>
</feature>
<dbReference type="GO" id="GO:0005524">
    <property type="term" value="F:ATP binding"/>
    <property type="evidence" value="ECO:0007669"/>
    <property type="project" value="UniProtKB-UniRule"/>
</dbReference>
<keyword evidence="2" id="KW-0808">Transferase</keyword>
<dbReference type="Gene3D" id="1.10.510.10">
    <property type="entry name" value="Transferase(Phosphotransferase) domain 1"/>
    <property type="match status" value="1"/>
</dbReference>
<dbReference type="InterPro" id="IPR017441">
    <property type="entry name" value="Protein_kinase_ATP_BS"/>
</dbReference>
<evidence type="ECO:0000313" key="13">
    <source>
        <dbReference type="Proteomes" id="UP001146120"/>
    </source>
</evidence>
<feature type="compositionally biased region" description="Basic residues" evidence="10">
    <location>
        <begin position="1"/>
        <end position="12"/>
    </location>
</feature>
<feature type="region of interest" description="Disordered" evidence="10">
    <location>
        <begin position="1"/>
        <end position="122"/>
    </location>
</feature>
<dbReference type="Proteomes" id="UP001146120">
    <property type="component" value="Unassembled WGS sequence"/>
</dbReference>
<evidence type="ECO:0000256" key="4">
    <source>
        <dbReference type="ARBA" id="ARBA00022777"/>
    </source>
</evidence>
<dbReference type="SUPFAM" id="SSF56112">
    <property type="entry name" value="Protein kinase-like (PK-like)"/>
    <property type="match status" value="1"/>
</dbReference>
<keyword evidence="13" id="KW-1185">Reference proteome</keyword>
<comment type="similarity">
    <text evidence="9">Belongs to the protein kinase superfamily.</text>
</comment>
<dbReference type="GO" id="GO:0004674">
    <property type="term" value="F:protein serine/threonine kinase activity"/>
    <property type="evidence" value="ECO:0007669"/>
    <property type="project" value="UniProtKB-KW"/>
</dbReference>
<dbReference type="PANTHER" id="PTHR44329:SF288">
    <property type="entry name" value="MITOGEN-ACTIVATED PROTEIN KINASE KINASE KINASE 20"/>
    <property type="match status" value="1"/>
</dbReference>
<keyword evidence="3 8" id="KW-0547">Nucleotide-binding</keyword>
<gene>
    <name evidence="12" type="ORF">N0F65_007738</name>
</gene>
<dbReference type="InterPro" id="IPR000719">
    <property type="entry name" value="Prot_kinase_dom"/>
</dbReference>
<keyword evidence="5 8" id="KW-0067">ATP-binding</keyword>
<dbReference type="SMART" id="SM00220">
    <property type="entry name" value="S_TKc"/>
    <property type="match status" value="1"/>
</dbReference>
<feature type="compositionally biased region" description="Pro residues" evidence="10">
    <location>
        <begin position="144"/>
        <end position="154"/>
    </location>
</feature>
<reference evidence="12" key="1">
    <citation type="submission" date="2022-11" db="EMBL/GenBank/DDBJ databases">
        <authorList>
            <person name="Morgan W.R."/>
            <person name="Tartar A."/>
        </authorList>
    </citation>
    <scope>NUCLEOTIDE SEQUENCE</scope>
    <source>
        <strain evidence="12">ARSEF 373</strain>
    </source>
</reference>
<organism evidence="12 13">
    <name type="scientific">Lagenidium giganteum</name>
    <dbReference type="NCBI Taxonomy" id="4803"/>
    <lineage>
        <taxon>Eukaryota</taxon>
        <taxon>Sar</taxon>
        <taxon>Stramenopiles</taxon>
        <taxon>Oomycota</taxon>
        <taxon>Peronosporomycetes</taxon>
        <taxon>Pythiales</taxon>
        <taxon>Pythiaceae</taxon>
    </lineage>
</organism>
<evidence type="ECO:0000259" key="11">
    <source>
        <dbReference type="PROSITE" id="PS50011"/>
    </source>
</evidence>
<keyword evidence="1 9" id="KW-0723">Serine/threonine-protein kinase</keyword>
<sequence>MPMRFIRGRKEAKRPSFFQRFGSPIRAGDKKQEEDHAAKAKAAEKGKAGADAKAADANAEDQGTQKAERGRARPKPKPAPAPVADETKDASADKETIKPQDDEKERERSPSKPDEDIEPCPRPVLATDLENANITPYVVVAEPAPTPAPEPQPEPEPERVKVSGPGRTPERRSASRNRKPIRMKDLELGEVLGEGAFGKVYKGRWQHRRVAVKVLIRQDLSPEIIKDFEAEINIMSILHHPNVCQLLGACLEPPRRALVMELSELGSLWCVLRSRRHKFTPDIRAKIIYDTARGMKYLHQFRRPILHRDLKSPNLLVQKDYSIKITDFGLARVKAQIKTMTGNCGTTQWMAPEVLGSRPYTEKADVYSFGIVVWEVFTARCPFENLSQIQVALSVLNHDNRPRVPESCPRFFARLMRACWVRDPEQRPSFAHVVQEIEGHLHRSQQQESQS</sequence>
<name>A0AAV2Z3H3_9STRA</name>
<comment type="catalytic activity">
    <reaction evidence="6">
        <text>L-threonyl-[protein] + ATP = O-phospho-L-threonyl-[protein] + ADP + H(+)</text>
        <dbReference type="Rhea" id="RHEA:46608"/>
        <dbReference type="Rhea" id="RHEA-COMP:11060"/>
        <dbReference type="Rhea" id="RHEA-COMP:11605"/>
        <dbReference type="ChEBI" id="CHEBI:15378"/>
        <dbReference type="ChEBI" id="CHEBI:30013"/>
        <dbReference type="ChEBI" id="CHEBI:30616"/>
        <dbReference type="ChEBI" id="CHEBI:61977"/>
        <dbReference type="ChEBI" id="CHEBI:456216"/>
        <dbReference type="EC" id="2.7.11.1"/>
    </reaction>
</comment>
<dbReference type="PANTHER" id="PTHR44329">
    <property type="entry name" value="SERINE/THREONINE-PROTEIN KINASE TNNI3K-RELATED"/>
    <property type="match status" value="1"/>
</dbReference>
<evidence type="ECO:0000256" key="8">
    <source>
        <dbReference type="PROSITE-ProRule" id="PRU10141"/>
    </source>
</evidence>
<evidence type="ECO:0000256" key="1">
    <source>
        <dbReference type="ARBA" id="ARBA00022527"/>
    </source>
</evidence>
<dbReference type="EMBL" id="DAKRPA010000061">
    <property type="protein sequence ID" value="DBA00609.1"/>
    <property type="molecule type" value="Genomic_DNA"/>
</dbReference>
<evidence type="ECO:0000256" key="3">
    <source>
        <dbReference type="ARBA" id="ARBA00022741"/>
    </source>
</evidence>
<dbReference type="InterPro" id="IPR008271">
    <property type="entry name" value="Ser/Thr_kinase_AS"/>
</dbReference>
<dbReference type="InterPro" id="IPR011009">
    <property type="entry name" value="Kinase-like_dom_sf"/>
</dbReference>
<dbReference type="InterPro" id="IPR051681">
    <property type="entry name" value="Ser/Thr_Kinases-Pseudokinases"/>
</dbReference>
<evidence type="ECO:0000313" key="12">
    <source>
        <dbReference type="EMBL" id="DBA00609.1"/>
    </source>
</evidence>
<evidence type="ECO:0000256" key="10">
    <source>
        <dbReference type="SAM" id="MobiDB-lite"/>
    </source>
</evidence>
<evidence type="ECO:0000256" key="7">
    <source>
        <dbReference type="ARBA" id="ARBA00048679"/>
    </source>
</evidence>
<comment type="caution">
    <text evidence="12">The sequence shown here is derived from an EMBL/GenBank/DDBJ whole genome shotgun (WGS) entry which is preliminary data.</text>
</comment>
<dbReference type="PROSITE" id="PS50011">
    <property type="entry name" value="PROTEIN_KINASE_DOM"/>
    <property type="match status" value="1"/>
</dbReference>
<dbReference type="AlphaFoldDB" id="A0AAV2Z3H3"/>
<dbReference type="FunFam" id="3.30.200.20:FF:000034">
    <property type="entry name" value="Kinase suppressor of Ras 1"/>
    <property type="match status" value="1"/>
</dbReference>
<feature type="compositionally biased region" description="Basic and acidic residues" evidence="10">
    <location>
        <begin position="85"/>
        <end position="114"/>
    </location>
</feature>
<reference evidence="12" key="2">
    <citation type="journal article" date="2023" name="Microbiol Resour">
        <title>Decontamination and Annotation of the Draft Genome Sequence of the Oomycete Lagenidium giganteum ARSEF 373.</title>
        <authorList>
            <person name="Morgan W.R."/>
            <person name="Tartar A."/>
        </authorList>
    </citation>
    <scope>NUCLEOTIDE SEQUENCE</scope>
    <source>
        <strain evidence="12">ARSEF 373</strain>
    </source>
</reference>
<accession>A0AAV2Z3H3</accession>
<dbReference type="PROSITE" id="PS00107">
    <property type="entry name" value="PROTEIN_KINASE_ATP"/>
    <property type="match status" value="1"/>
</dbReference>
<dbReference type="PRINTS" id="PR00109">
    <property type="entry name" value="TYRKINASE"/>
</dbReference>
<evidence type="ECO:0000256" key="2">
    <source>
        <dbReference type="ARBA" id="ARBA00022679"/>
    </source>
</evidence>
<keyword evidence="4" id="KW-0418">Kinase</keyword>
<dbReference type="InterPro" id="IPR001245">
    <property type="entry name" value="Ser-Thr/Tyr_kinase_cat_dom"/>
</dbReference>
<feature type="binding site" evidence="8">
    <location>
        <position position="213"/>
    </location>
    <ligand>
        <name>ATP</name>
        <dbReference type="ChEBI" id="CHEBI:30616"/>
    </ligand>
</feature>
<comment type="catalytic activity">
    <reaction evidence="7">
        <text>L-seryl-[protein] + ATP = O-phospho-L-seryl-[protein] + ADP + H(+)</text>
        <dbReference type="Rhea" id="RHEA:17989"/>
        <dbReference type="Rhea" id="RHEA-COMP:9863"/>
        <dbReference type="Rhea" id="RHEA-COMP:11604"/>
        <dbReference type="ChEBI" id="CHEBI:15378"/>
        <dbReference type="ChEBI" id="CHEBI:29999"/>
        <dbReference type="ChEBI" id="CHEBI:30616"/>
        <dbReference type="ChEBI" id="CHEBI:83421"/>
        <dbReference type="ChEBI" id="CHEBI:456216"/>
        <dbReference type="EC" id="2.7.11.1"/>
    </reaction>
</comment>
<proteinExistence type="inferred from homology"/>
<feature type="region of interest" description="Disordered" evidence="10">
    <location>
        <begin position="142"/>
        <end position="181"/>
    </location>
</feature>
<evidence type="ECO:0000256" key="9">
    <source>
        <dbReference type="RuleBase" id="RU000304"/>
    </source>
</evidence>
<dbReference type="CDD" id="cd13999">
    <property type="entry name" value="STKc_MAP3K-like"/>
    <property type="match status" value="1"/>
</dbReference>